<feature type="region of interest" description="Disordered" evidence="1">
    <location>
        <begin position="92"/>
        <end position="115"/>
    </location>
</feature>
<gene>
    <name evidence="2" type="ORF">CYCCA115_LOCUS3230</name>
</gene>
<proteinExistence type="predicted"/>
<comment type="caution">
    <text evidence="2">The sequence shown here is derived from an EMBL/GenBank/DDBJ whole genome shotgun (WGS) entry which is preliminary data.</text>
</comment>
<evidence type="ECO:0000313" key="3">
    <source>
        <dbReference type="Proteomes" id="UP001295423"/>
    </source>
</evidence>
<organism evidence="2 3">
    <name type="scientific">Cylindrotheca closterium</name>
    <dbReference type="NCBI Taxonomy" id="2856"/>
    <lineage>
        <taxon>Eukaryota</taxon>
        <taxon>Sar</taxon>
        <taxon>Stramenopiles</taxon>
        <taxon>Ochrophyta</taxon>
        <taxon>Bacillariophyta</taxon>
        <taxon>Bacillariophyceae</taxon>
        <taxon>Bacillariophycidae</taxon>
        <taxon>Bacillariales</taxon>
        <taxon>Bacillariaceae</taxon>
        <taxon>Cylindrotheca</taxon>
    </lineage>
</organism>
<evidence type="ECO:0000313" key="2">
    <source>
        <dbReference type="EMBL" id="CAJ1933264.1"/>
    </source>
</evidence>
<keyword evidence="3" id="KW-1185">Reference proteome</keyword>
<feature type="compositionally biased region" description="Basic and acidic residues" evidence="1">
    <location>
        <begin position="94"/>
        <end position="105"/>
    </location>
</feature>
<dbReference type="EMBL" id="CAKOGP040000258">
    <property type="protein sequence ID" value="CAJ1933264.1"/>
    <property type="molecule type" value="Genomic_DNA"/>
</dbReference>
<evidence type="ECO:0000256" key="1">
    <source>
        <dbReference type="SAM" id="MobiDB-lite"/>
    </source>
</evidence>
<sequence>MIDLDEYDGIFQKIEDQFQGLTAPDHEFIDTDEKDVILLVERRGRGDLHSSSSSSAIALADERDDLDTDFGLMQETEDKISAELLELSDLMRSGSKDDRTNKRDTMPPGGSWLGGRRPRVEVRVLRGEQKRHTTELDKAIMKQLEAFQISGKAKQDCKNKKHQTDEETTTMEERVEDTLQHISGSSQDEIHIFQSNSQIDSFDASLHEKCNIHATNQRSSPMMKEESVEVAAIFHGDLQVEIDDESEKILSSSERGLKETYPLEFSGRAPSSSRCAKSLLCRDPSISSSSSDESSLLWLDEKLDI</sequence>
<reference evidence="2" key="1">
    <citation type="submission" date="2023-08" db="EMBL/GenBank/DDBJ databases">
        <authorList>
            <person name="Audoor S."/>
            <person name="Bilcke G."/>
        </authorList>
    </citation>
    <scope>NUCLEOTIDE SEQUENCE</scope>
</reference>
<name>A0AAD2FEP7_9STRA</name>
<dbReference type="Proteomes" id="UP001295423">
    <property type="component" value="Unassembled WGS sequence"/>
</dbReference>
<accession>A0AAD2FEP7</accession>
<dbReference type="AlphaFoldDB" id="A0AAD2FEP7"/>
<protein>
    <submittedName>
        <fullName evidence="2">Uncharacterized protein</fullName>
    </submittedName>
</protein>